<reference evidence="2" key="1">
    <citation type="submission" date="2022-11" db="UniProtKB">
        <authorList>
            <consortium name="WormBaseParasite"/>
        </authorList>
    </citation>
    <scope>IDENTIFICATION</scope>
</reference>
<evidence type="ECO:0000313" key="2">
    <source>
        <dbReference type="WBParaSite" id="PSU_v2.g19535.t1"/>
    </source>
</evidence>
<accession>A0A914YJP2</accession>
<proteinExistence type="predicted"/>
<protein>
    <submittedName>
        <fullName evidence="2">Uncharacterized protein</fullName>
    </submittedName>
</protein>
<keyword evidence="1" id="KW-1185">Reference proteome</keyword>
<dbReference type="WBParaSite" id="PSU_v2.g19535.t1">
    <property type="protein sequence ID" value="PSU_v2.g19535.t1"/>
    <property type="gene ID" value="PSU_v2.g19535"/>
</dbReference>
<evidence type="ECO:0000313" key="1">
    <source>
        <dbReference type="Proteomes" id="UP000887577"/>
    </source>
</evidence>
<dbReference type="AlphaFoldDB" id="A0A914YJP2"/>
<dbReference type="Proteomes" id="UP000887577">
    <property type="component" value="Unplaced"/>
</dbReference>
<name>A0A914YJP2_9BILA</name>
<sequence length="89" mass="10562">MGIGLSEFAEGCEFDSYIRFMEIFKEPIEEKMNALLRDRRYSTFFDEEDKISVSPDGHCMRMAFKYVLPLYLHSVAAHFDGYYHYISVR</sequence>
<organism evidence="1 2">
    <name type="scientific">Panagrolaimus superbus</name>
    <dbReference type="NCBI Taxonomy" id="310955"/>
    <lineage>
        <taxon>Eukaryota</taxon>
        <taxon>Metazoa</taxon>
        <taxon>Ecdysozoa</taxon>
        <taxon>Nematoda</taxon>
        <taxon>Chromadorea</taxon>
        <taxon>Rhabditida</taxon>
        <taxon>Tylenchina</taxon>
        <taxon>Panagrolaimomorpha</taxon>
        <taxon>Panagrolaimoidea</taxon>
        <taxon>Panagrolaimidae</taxon>
        <taxon>Panagrolaimus</taxon>
    </lineage>
</organism>